<proteinExistence type="predicted"/>
<dbReference type="EMBL" id="UINC01003305">
    <property type="protein sequence ID" value="SVA05147.1"/>
    <property type="molecule type" value="Genomic_DNA"/>
</dbReference>
<organism evidence="1">
    <name type="scientific">marine metagenome</name>
    <dbReference type="NCBI Taxonomy" id="408172"/>
    <lineage>
        <taxon>unclassified sequences</taxon>
        <taxon>metagenomes</taxon>
        <taxon>ecological metagenomes</taxon>
    </lineage>
</organism>
<gene>
    <name evidence="1" type="ORF">METZ01_LOCUS58001</name>
</gene>
<dbReference type="GO" id="GO:0030246">
    <property type="term" value="F:carbohydrate binding"/>
    <property type="evidence" value="ECO:0007669"/>
    <property type="project" value="InterPro"/>
</dbReference>
<name>A0A381SRZ2_9ZZZZ</name>
<dbReference type="InterPro" id="IPR008972">
    <property type="entry name" value="Cupredoxin"/>
</dbReference>
<dbReference type="Gene3D" id="2.60.40.1120">
    <property type="entry name" value="Carboxypeptidase-like, regulatory domain"/>
    <property type="match status" value="1"/>
</dbReference>
<sequence length="243" mass="26440">VKVHTTVGKVLGTLIIGMVFGCSGAEESSPEVQDEGLGTLTGVIRLSGDRVTTPTIVENSTDPEVCGERHSLQDLVVGSGRGIRYVIVALVDVPEDSFPQVVGEPLIIDNRDCRFTPHVSVVTAGTVIEATNSDPVLHTTHLYGAMERNFALPTVGLRVSRVAEGEGMVIVKCDVHGWMQSFLRIDPHPFHAVTDAAGTFRINNIPPGEYTLEVWHERLGQTHRSIRIESAQSTEISVSFDYR</sequence>
<dbReference type="SUPFAM" id="SSF49503">
    <property type="entry name" value="Cupredoxins"/>
    <property type="match status" value="1"/>
</dbReference>
<reference evidence="1" key="1">
    <citation type="submission" date="2018-05" db="EMBL/GenBank/DDBJ databases">
        <authorList>
            <person name="Lanie J.A."/>
            <person name="Ng W.-L."/>
            <person name="Kazmierczak K.M."/>
            <person name="Andrzejewski T.M."/>
            <person name="Davidsen T.M."/>
            <person name="Wayne K.J."/>
            <person name="Tettelin H."/>
            <person name="Glass J.I."/>
            <person name="Rusch D."/>
            <person name="Podicherti R."/>
            <person name="Tsui H.-C.T."/>
            <person name="Winkler M.E."/>
        </authorList>
    </citation>
    <scope>NUCLEOTIDE SEQUENCE</scope>
</reference>
<dbReference type="AlphaFoldDB" id="A0A381SRZ2"/>
<accession>A0A381SRZ2</accession>
<dbReference type="Pfam" id="PF13620">
    <property type="entry name" value="CarboxypepD_reg"/>
    <property type="match status" value="1"/>
</dbReference>
<feature type="non-terminal residue" evidence="1">
    <location>
        <position position="1"/>
    </location>
</feature>
<dbReference type="InterPro" id="IPR013784">
    <property type="entry name" value="Carb-bd-like_fold"/>
</dbReference>
<protein>
    <submittedName>
        <fullName evidence="1">Uncharacterized protein</fullName>
    </submittedName>
</protein>
<evidence type="ECO:0000313" key="1">
    <source>
        <dbReference type="EMBL" id="SVA05147.1"/>
    </source>
</evidence>
<dbReference type="SUPFAM" id="SSF49452">
    <property type="entry name" value="Starch-binding domain-like"/>
    <property type="match status" value="1"/>
</dbReference>